<proteinExistence type="inferred from homology"/>
<evidence type="ECO:0008006" key="4">
    <source>
        <dbReference type="Google" id="ProtNLM"/>
    </source>
</evidence>
<reference evidence="2 3" key="1">
    <citation type="journal article" date="2014" name="Int. J. Syst. Evol. Microbiol.">
        <title>Complete genome sequence of Corynebacterium casei LMG S-19264T (=DSM 44701T), isolated from a smear-ripened cheese.</title>
        <authorList>
            <consortium name="US DOE Joint Genome Institute (JGI-PGF)"/>
            <person name="Walter F."/>
            <person name="Albersmeier A."/>
            <person name="Kalinowski J."/>
            <person name="Ruckert C."/>
        </authorList>
    </citation>
    <scope>NUCLEOTIDE SEQUENCE [LARGE SCALE GENOMIC DNA]</scope>
    <source>
        <strain evidence="2 3">KCTC 23968</strain>
    </source>
</reference>
<evidence type="ECO:0000256" key="1">
    <source>
        <dbReference type="ARBA" id="ARBA00005260"/>
    </source>
</evidence>
<dbReference type="PANTHER" id="PTHR33677">
    <property type="entry name" value="TRANSCRIPTIONAL REPRESSOR FRMR-RELATED"/>
    <property type="match status" value="1"/>
</dbReference>
<dbReference type="GO" id="GO:0046872">
    <property type="term" value="F:metal ion binding"/>
    <property type="evidence" value="ECO:0007669"/>
    <property type="project" value="InterPro"/>
</dbReference>
<dbReference type="CDD" id="cd10148">
    <property type="entry name" value="CsoR-like_DUF156"/>
    <property type="match status" value="1"/>
</dbReference>
<dbReference type="InterPro" id="IPR038390">
    <property type="entry name" value="Metal_Tscrpt_repr_sf"/>
</dbReference>
<dbReference type="GO" id="GO:0045892">
    <property type="term" value="P:negative regulation of DNA-templated transcription"/>
    <property type="evidence" value="ECO:0007669"/>
    <property type="project" value="UniProtKB-ARBA"/>
</dbReference>
<name>A0A918KI37_9PROT</name>
<gene>
    <name evidence="2" type="ORF">GCM10011309_13030</name>
</gene>
<dbReference type="Pfam" id="PF02583">
    <property type="entry name" value="Trns_repr_metal"/>
    <property type="match status" value="1"/>
</dbReference>
<dbReference type="EMBL" id="BMYV01000001">
    <property type="protein sequence ID" value="GGX64310.1"/>
    <property type="molecule type" value="Genomic_DNA"/>
</dbReference>
<dbReference type="Proteomes" id="UP000600865">
    <property type="component" value="Unassembled WGS sequence"/>
</dbReference>
<dbReference type="GO" id="GO:0003677">
    <property type="term" value="F:DNA binding"/>
    <property type="evidence" value="ECO:0007669"/>
    <property type="project" value="InterPro"/>
</dbReference>
<dbReference type="InterPro" id="IPR003735">
    <property type="entry name" value="Metal_Tscrpt_repr"/>
</dbReference>
<dbReference type="Gene3D" id="1.20.58.1000">
    <property type="entry name" value="Metal-sensitive repressor, helix protomer"/>
    <property type="match status" value="1"/>
</dbReference>
<protein>
    <recommendedName>
        <fullName evidence="4">Transcriptional regulator</fullName>
    </recommendedName>
</protein>
<accession>A0A918KI37</accession>
<comment type="caution">
    <text evidence="2">The sequence shown here is derived from an EMBL/GenBank/DDBJ whole genome shotgun (WGS) entry which is preliminary data.</text>
</comment>
<keyword evidence="3" id="KW-1185">Reference proteome</keyword>
<sequence length="65" mass="7237">MIDEDRYCIDILTQVKAVQAALKKVEGELLSDHADHCLASAIASDDQDERERKVAELVALLLKKT</sequence>
<organism evidence="2 3">
    <name type="scientific">Litorimonas cladophorae</name>
    <dbReference type="NCBI Taxonomy" id="1220491"/>
    <lineage>
        <taxon>Bacteria</taxon>
        <taxon>Pseudomonadati</taxon>
        <taxon>Pseudomonadota</taxon>
        <taxon>Alphaproteobacteria</taxon>
        <taxon>Maricaulales</taxon>
        <taxon>Robiginitomaculaceae</taxon>
    </lineage>
</organism>
<dbReference type="AlphaFoldDB" id="A0A918KI37"/>
<evidence type="ECO:0000313" key="2">
    <source>
        <dbReference type="EMBL" id="GGX64310.1"/>
    </source>
</evidence>
<dbReference type="PANTHER" id="PTHR33677:SF3">
    <property type="entry name" value="COPPER-SENSING TRANSCRIPTIONAL REPRESSOR RICR"/>
    <property type="match status" value="1"/>
</dbReference>
<evidence type="ECO:0000313" key="3">
    <source>
        <dbReference type="Proteomes" id="UP000600865"/>
    </source>
</evidence>
<comment type="similarity">
    <text evidence="1">Belongs to the FrmR/RcnR family.</text>
</comment>